<accession>A0A0P1ASY4</accession>
<dbReference type="GeneID" id="36396656"/>
<reference evidence="2" key="1">
    <citation type="submission" date="2014-09" db="EMBL/GenBank/DDBJ databases">
        <authorList>
            <person name="Sharma Rahul"/>
            <person name="Thines Marco"/>
        </authorList>
    </citation>
    <scope>NUCLEOTIDE SEQUENCE [LARGE SCALE GENOMIC DNA]</scope>
</reference>
<evidence type="ECO:0000313" key="1">
    <source>
        <dbReference type="EMBL" id="CEG45295.1"/>
    </source>
</evidence>
<dbReference type="EMBL" id="CCYD01001572">
    <property type="protein sequence ID" value="CEG45295.1"/>
    <property type="molecule type" value="Genomic_DNA"/>
</dbReference>
<sequence length="170" mass="19592">MLVNVRNSRQIGCRFSTIVTSSFPLTINADRRTQGRVIVNRIRGSQHVNPGGTCKTTLPLHDHINNLKAHVTERSLTMSSWRRFAAAIARADGLKRDITDERELRRSLEEAVHINLVVTRDDICMTLGRNSSSAIATRRRDYWSRKAILDLVAEYRYKGHRWIDQVCYKM</sequence>
<protein>
    <submittedName>
        <fullName evidence="1">Uncharacterized protein</fullName>
    </submittedName>
</protein>
<proteinExistence type="predicted"/>
<organism evidence="1 2">
    <name type="scientific">Plasmopara halstedii</name>
    <name type="common">Downy mildew of sunflower</name>
    <dbReference type="NCBI Taxonomy" id="4781"/>
    <lineage>
        <taxon>Eukaryota</taxon>
        <taxon>Sar</taxon>
        <taxon>Stramenopiles</taxon>
        <taxon>Oomycota</taxon>
        <taxon>Peronosporomycetes</taxon>
        <taxon>Peronosporales</taxon>
        <taxon>Peronosporaceae</taxon>
        <taxon>Plasmopara</taxon>
    </lineage>
</organism>
<dbReference type="Proteomes" id="UP000054928">
    <property type="component" value="Unassembled WGS sequence"/>
</dbReference>
<name>A0A0P1ASY4_PLAHL</name>
<evidence type="ECO:0000313" key="2">
    <source>
        <dbReference type="Proteomes" id="UP000054928"/>
    </source>
</evidence>
<dbReference type="AlphaFoldDB" id="A0A0P1ASY4"/>
<dbReference type="RefSeq" id="XP_024581664.1">
    <property type="nucleotide sequence ID" value="XM_024716025.1"/>
</dbReference>
<keyword evidence="2" id="KW-1185">Reference proteome</keyword>